<protein>
    <submittedName>
        <fullName evidence="12">Nitrate reductase</fullName>
        <ecNumber evidence="12">1.7.99.4</ecNumber>
    </submittedName>
</protein>
<dbReference type="Pfam" id="PF00384">
    <property type="entry name" value="Molybdopterin"/>
    <property type="match status" value="1"/>
</dbReference>
<dbReference type="InterPro" id="IPR006657">
    <property type="entry name" value="MoPterin_dinucl-bd_dom"/>
</dbReference>
<dbReference type="SUPFAM" id="SSF53706">
    <property type="entry name" value="Formate dehydrogenase/DMSO reductase, domains 1-3"/>
    <property type="match status" value="1"/>
</dbReference>
<keyword evidence="10" id="KW-0534">Nitrate assimilation</keyword>
<name>A0A811GH35_9GAMM</name>
<organism evidence="12 13">
    <name type="scientific">Acinetobacter bouvetii</name>
    <dbReference type="NCBI Taxonomy" id="202951"/>
    <lineage>
        <taxon>Bacteria</taxon>
        <taxon>Pseudomonadati</taxon>
        <taxon>Pseudomonadota</taxon>
        <taxon>Gammaproteobacteria</taxon>
        <taxon>Moraxellales</taxon>
        <taxon>Moraxellaceae</taxon>
        <taxon>Acinetobacter</taxon>
    </lineage>
</organism>
<dbReference type="EC" id="1.7.99.4" evidence="12"/>
<evidence type="ECO:0000256" key="2">
    <source>
        <dbReference type="ARBA" id="ARBA00001966"/>
    </source>
</evidence>
<dbReference type="AlphaFoldDB" id="A0A811GH35"/>
<dbReference type="InterPro" id="IPR050123">
    <property type="entry name" value="Prok_molybdopt-oxidoreductase"/>
</dbReference>
<dbReference type="InterPro" id="IPR007419">
    <property type="entry name" value="BFD-like_2Fe2S-bd_dom"/>
</dbReference>
<reference evidence="12 13" key="1">
    <citation type="submission" date="2020-02" db="EMBL/GenBank/DDBJ databases">
        <authorList>
            <person name="Chaudhuri R."/>
        </authorList>
    </citation>
    <scope>NUCLEOTIDE SEQUENCE [LARGE SCALE GENOMIC DNA]</scope>
    <source>
        <strain evidence="12">SFB21</strain>
    </source>
</reference>
<dbReference type="PANTHER" id="PTHR43105">
    <property type="entry name" value="RESPIRATORY NITRATE REDUCTASE"/>
    <property type="match status" value="1"/>
</dbReference>
<dbReference type="Gene3D" id="1.10.10.1100">
    <property type="entry name" value="BFD-like [2Fe-2S]-binding domain"/>
    <property type="match status" value="1"/>
</dbReference>
<dbReference type="InterPro" id="IPR006656">
    <property type="entry name" value="Mopterin_OxRdtase"/>
</dbReference>
<evidence type="ECO:0000256" key="6">
    <source>
        <dbReference type="ARBA" id="ARBA00022723"/>
    </source>
</evidence>
<evidence type="ECO:0000256" key="10">
    <source>
        <dbReference type="ARBA" id="ARBA00023063"/>
    </source>
</evidence>
<dbReference type="Gene3D" id="3.40.228.10">
    <property type="entry name" value="Dimethylsulfoxide Reductase, domain 2"/>
    <property type="match status" value="1"/>
</dbReference>
<evidence type="ECO:0000256" key="4">
    <source>
        <dbReference type="ARBA" id="ARBA00022485"/>
    </source>
</evidence>
<evidence type="ECO:0000256" key="5">
    <source>
        <dbReference type="ARBA" id="ARBA00022505"/>
    </source>
</evidence>
<keyword evidence="7 12" id="KW-0560">Oxidoreductase</keyword>
<evidence type="ECO:0000256" key="3">
    <source>
        <dbReference type="ARBA" id="ARBA00008747"/>
    </source>
</evidence>
<dbReference type="InterPro" id="IPR041854">
    <property type="entry name" value="BFD-like_2Fe2S-bd_dom_sf"/>
</dbReference>
<dbReference type="GO" id="GO:1990204">
    <property type="term" value="C:oxidoreductase complex"/>
    <property type="evidence" value="ECO:0007669"/>
    <property type="project" value="UniProtKB-ARBA"/>
</dbReference>
<comment type="cofactor">
    <cofactor evidence="1">
        <name>Mo-bis(molybdopterin guanine dinucleotide)</name>
        <dbReference type="ChEBI" id="CHEBI:60539"/>
    </cofactor>
</comment>
<keyword evidence="4" id="KW-0004">4Fe-4S</keyword>
<dbReference type="Gene3D" id="3.40.50.740">
    <property type="match status" value="1"/>
</dbReference>
<keyword evidence="8" id="KW-0408">Iron</keyword>
<dbReference type="GO" id="GO:0016491">
    <property type="term" value="F:oxidoreductase activity"/>
    <property type="evidence" value="ECO:0007669"/>
    <property type="project" value="UniProtKB-KW"/>
</dbReference>
<dbReference type="GO" id="GO:0045333">
    <property type="term" value="P:cellular respiration"/>
    <property type="evidence" value="ECO:0007669"/>
    <property type="project" value="UniProtKB-ARBA"/>
</dbReference>
<evidence type="ECO:0000256" key="9">
    <source>
        <dbReference type="ARBA" id="ARBA00023014"/>
    </source>
</evidence>
<comment type="cofactor">
    <cofactor evidence="2">
        <name>[4Fe-4S] cluster</name>
        <dbReference type="ChEBI" id="CHEBI:49883"/>
    </cofactor>
</comment>
<dbReference type="GO" id="GO:0016020">
    <property type="term" value="C:membrane"/>
    <property type="evidence" value="ECO:0007669"/>
    <property type="project" value="TreeGrafter"/>
</dbReference>
<dbReference type="PROSITE" id="PS00551">
    <property type="entry name" value="MOLYBDOPTERIN_PROK_1"/>
    <property type="match status" value="1"/>
</dbReference>
<dbReference type="Pfam" id="PF04879">
    <property type="entry name" value="Molybdop_Fe4S4"/>
    <property type="match status" value="1"/>
</dbReference>
<evidence type="ECO:0000256" key="1">
    <source>
        <dbReference type="ARBA" id="ARBA00001942"/>
    </source>
</evidence>
<dbReference type="Pfam" id="PF01568">
    <property type="entry name" value="Molydop_binding"/>
    <property type="match status" value="1"/>
</dbReference>
<evidence type="ECO:0000256" key="7">
    <source>
        <dbReference type="ARBA" id="ARBA00023002"/>
    </source>
</evidence>
<dbReference type="InterPro" id="IPR006963">
    <property type="entry name" value="Mopterin_OxRdtase_4Fe-4S_dom"/>
</dbReference>
<evidence type="ECO:0000313" key="13">
    <source>
        <dbReference type="Proteomes" id="UP000489961"/>
    </source>
</evidence>
<dbReference type="Pfam" id="PF04324">
    <property type="entry name" value="Fer2_BFD"/>
    <property type="match status" value="1"/>
</dbReference>
<dbReference type="GO" id="GO:0042128">
    <property type="term" value="P:nitrate assimilation"/>
    <property type="evidence" value="ECO:0007669"/>
    <property type="project" value="UniProtKB-KW"/>
</dbReference>
<keyword evidence="9" id="KW-0411">Iron-sulfur</keyword>
<comment type="similarity">
    <text evidence="3">Belongs to the prokaryotic molybdopterin-containing oxidoreductase family. NasA/NapA/NarB subfamily.</text>
</comment>
<feature type="domain" description="4Fe-4S Mo/W bis-MGD-type" evidence="11">
    <location>
        <begin position="17"/>
        <end position="76"/>
    </location>
</feature>
<dbReference type="InterPro" id="IPR027467">
    <property type="entry name" value="MopterinOxRdtase_cofactor_BS"/>
</dbReference>
<sequence>MNSIPVMELHSSTETNTKITNTTCPYCGVGCGVTATVQDTALGQKVSVAGDVNHPSNYGKLCIKGSNLADTIGLETRVLHPMLGRKNQREKTDWNTATDLIANKFQQCIDQYGRDSIAFYVSGQLLTEDYYVVNKFVKGYLGTANIDTNSRLCMSSAVAAHKRAFGEDIVPASYEDFEHTDMVVLVGSNTAWCHPVLYQRIMKAKEQRDLFVVVIDPRFTSTCEAADLHLPILPGQDVTLFNGLLQYLAQQGHADHDFIAQYTVGLEQALVHSQTEAAIEDVAVRTGISLEKLQVFYEKFAQTEKVMTLFSMGVNQSSQGVNKANSITNCHLFTGKIGKLGAAPFSMTGQPNAMGGREVGGLANMLAAHLDLDNASHQQLVQNFWQSPYIAKQAGLKAVDLFQAVESGKIKAIWIMATNPVVSLPDADQVKRALEKCEFVVVSDICQDTDTTQYADVLLPALAWGEKDGTVTNSERRISRQRAFLDEPEQAKADWWAISQVAKKLGFSGFDFNNSHDIFLEHARLSAEQNSDLNHRGETPNFRYFNLKALSDLNKTEYDELEPVQWPLWSKQQADGAVAQVYAQGQFSHADGKAKFIAITAVNPVNSVCSEYPLVLNTGRIRDQWHTMSRTGLSANLSTHRAEPYCEIHPHDALKYGVKDGELVEVKSKWGNCVLRATVSDDIRRGQVFAPIHWNDQVASDARIGKVVNPVVDPISGEPEFKHTPVIIHPFYSQWQGVFYVRQGFERMVQSSIENTVWWTKITTAKAVRYELADRKKFTTTTEHLKELLPFQDESFEWLNIEDLTAHISHSVVLKDGHLIASLYIAPKALLPDRDWVASLFKRERLSAMHRKALLAGQPMSMANNEGPLVCSCFKVGKNRIIETIKEKNITDEKQVTACLKAGGNCGSCLPEIRGLIKSCQMEAVE</sequence>
<gene>
    <name evidence="12" type="primary">nasA</name>
    <name evidence="12" type="ORF">SFB21_1031</name>
</gene>
<evidence type="ECO:0000259" key="11">
    <source>
        <dbReference type="PROSITE" id="PS51669"/>
    </source>
</evidence>
<dbReference type="Proteomes" id="UP000489961">
    <property type="component" value="Unassembled WGS sequence"/>
</dbReference>
<dbReference type="SUPFAM" id="SSF50692">
    <property type="entry name" value="ADC-like"/>
    <property type="match status" value="1"/>
</dbReference>
<evidence type="ECO:0000313" key="12">
    <source>
        <dbReference type="EMBL" id="CAB1212369.1"/>
    </source>
</evidence>
<dbReference type="PROSITE" id="PS51669">
    <property type="entry name" value="4FE4S_MOW_BIS_MGD"/>
    <property type="match status" value="1"/>
</dbReference>
<dbReference type="RefSeq" id="WP_174558977.1">
    <property type="nucleotide sequence ID" value="NZ_CADDTS010000022.1"/>
</dbReference>
<dbReference type="InterPro" id="IPR009010">
    <property type="entry name" value="Asp_de-COase-like_dom_sf"/>
</dbReference>
<proteinExistence type="inferred from homology"/>
<dbReference type="GO" id="GO:0043546">
    <property type="term" value="F:molybdopterin cofactor binding"/>
    <property type="evidence" value="ECO:0007669"/>
    <property type="project" value="InterPro"/>
</dbReference>
<dbReference type="PANTHER" id="PTHR43105:SF9">
    <property type="entry name" value="NADPH-FE(3+) OXIDOREDUCTASE SUBUNIT ALPHA"/>
    <property type="match status" value="1"/>
</dbReference>
<accession>A0A811GH35</accession>
<keyword evidence="6" id="KW-0479">Metal-binding</keyword>
<evidence type="ECO:0000256" key="8">
    <source>
        <dbReference type="ARBA" id="ARBA00023004"/>
    </source>
</evidence>
<keyword evidence="5" id="KW-0500">Molybdenum</keyword>
<dbReference type="CDD" id="cd02754">
    <property type="entry name" value="MopB_Nitrate-R-NapA-like"/>
    <property type="match status" value="1"/>
</dbReference>
<dbReference type="InterPro" id="IPR041957">
    <property type="entry name" value="CT_Nitrate-R-NapA-like"/>
</dbReference>
<dbReference type="EMBL" id="CADDTS010000022">
    <property type="protein sequence ID" value="CAB1212369.1"/>
    <property type="molecule type" value="Genomic_DNA"/>
</dbReference>
<dbReference type="GO" id="GO:0046872">
    <property type="term" value="F:metal ion binding"/>
    <property type="evidence" value="ECO:0007669"/>
    <property type="project" value="UniProtKB-KW"/>
</dbReference>
<dbReference type="CDD" id="cd02791">
    <property type="entry name" value="MopB_CT_Nitrate-R-NapA-like"/>
    <property type="match status" value="1"/>
</dbReference>
<dbReference type="Gene3D" id="2.20.25.90">
    <property type="entry name" value="ADC-like domains"/>
    <property type="match status" value="1"/>
</dbReference>
<dbReference type="GO" id="GO:0051539">
    <property type="term" value="F:4 iron, 4 sulfur cluster binding"/>
    <property type="evidence" value="ECO:0007669"/>
    <property type="project" value="UniProtKB-KW"/>
</dbReference>
<comment type="caution">
    <text evidence="12">The sequence shown here is derived from an EMBL/GenBank/DDBJ whole genome shotgun (WGS) entry which is preliminary data.</text>
</comment>
<dbReference type="Gene3D" id="2.40.40.20">
    <property type="match status" value="1"/>
</dbReference>
<dbReference type="SMART" id="SM00926">
    <property type="entry name" value="Molybdop_Fe4S4"/>
    <property type="match status" value="1"/>
</dbReference>